<dbReference type="EMBL" id="LAYY01000004">
    <property type="protein sequence ID" value="KKK39116.1"/>
    <property type="molecule type" value="Genomic_DNA"/>
</dbReference>
<reference evidence="1 2" key="1">
    <citation type="submission" date="2015-04" db="EMBL/GenBank/DDBJ databases">
        <title>Taxonomic description and genome sequence of Bacillus campisalis sp. nov., a novel member of the genus Bacillus isolated from solar saltern.</title>
        <authorList>
            <person name="Mathan Kumar R."/>
            <person name="Kaur G."/>
            <person name="Kumar A."/>
            <person name="Singh N.K."/>
            <person name="Kaur N."/>
            <person name="Kumar N."/>
            <person name="Mayilraj S."/>
        </authorList>
    </citation>
    <scope>NUCLEOTIDE SEQUENCE [LARGE SCALE GENOMIC DNA]</scope>
    <source>
        <strain evidence="1 2">SA2-6</strain>
    </source>
</reference>
<dbReference type="Pfam" id="PF13076">
    <property type="entry name" value="Fur_reg_FbpA"/>
    <property type="match status" value="1"/>
</dbReference>
<protein>
    <recommendedName>
        <fullName evidence="3">Fur-regulated basic protein FbpA</fullName>
    </recommendedName>
</protein>
<dbReference type="RefSeq" id="WP_046522607.1">
    <property type="nucleotide sequence ID" value="NZ_LAYY01000004.1"/>
</dbReference>
<name>A0A0M2SZI8_9BACI</name>
<dbReference type="InterPro" id="IPR025072">
    <property type="entry name" value="Fur_reg_FbpA"/>
</dbReference>
<dbReference type="Proteomes" id="UP000034166">
    <property type="component" value="Unassembled WGS sequence"/>
</dbReference>
<proteinExistence type="predicted"/>
<keyword evidence="2" id="KW-1185">Reference proteome</keyword>
<accession>A0A0M2SZI8</accession>
<dbReference type="PATRIC" id="fig|1408103.3.peg.1099"/>
<dbReference type="AlphaFoldDB" id="A0A0M2SZI8"/>
<gene>
    <name evidence="1" type="ORF">WQ57_04885</name>
</gene>
<evidence type="ECO:0000313" key="2">
    <source>
        <dbReference type="Proteomes" id="UP000034166"/>
    </source>
</evidence>
<sequence length="60" mass="7338">MRNSIENRRQKLINKLILLNVYSKEDKQLSDMTLSRLEYEYKRYKLLNHPHGEFGSIQWV</sequence>
<evidence type="ECO:0000313" key="1">
    <source>
        <dbReference type="EMBL" id="KKK39116.1"/>
    </source>
</evidence>
<comment type="caution">
    <text evidence="1">The sequence shown here is derived from an EMBL/GenBank/DDBJ whole genome shotgun (WGS) entry which is preliminary data.</text>
</comment>
<evidence type="ECO:0008006" key="3">
    <source>
        <dbReference type="Google" id="ProtNLM"/>
    </source>
</evidence>
<dbReference type="OrthoDB" id="2972281at2"/>
<organism evidence="1 2">
    <name type="scientific">Mesobacillus campisalis</name>
    <dbReference type="NCBI Taxonomy" id="1408103"/>
    <lineage>
        <taxon>Bacteria</taxon>
        <taxon>Bacillati</taxon>
        <taxon>Bacillota</taxon>
        <taxon>Bacilli</taxon>
        <taxon>Bacillales</taxon>
        <taxon>Bacillaceae</taxon>
        <taxon>Mesobacillus</taxon>
    </lineage>
</organism>